<dbReference type="InterPro" id="IPR015323">
    <property type="entry name" value="FlavoCytC_S_DH_flav-bd"/>
</dbReference>
<dbReference type="PANTHER" id="PTHR43755:SF1">
    <property type="entry name" value="FAD-DEPENDENT PYRIDINE NUCLEOTIDE-DISULPHIDE OXIDOREDUCTASE"/>
    <property type="match status" value="1"/>
</dbReference>
<dbReference type="GO" id="GO:0016491">
    <property type="term" value="F:oxidoreductase activity"/>
    <property type="evidence" value="ECO:0007669"/>
    <property type="project" value="InterPro"/>
</dbReference>
<reference evidence="6" key="1">
    <citation type="submission" date="2018-06" db="EMBL/GenBank/DDBJ databases">
        <authorList>
            <person name="Zhirakovskaya E."/>
        </authorList>
    </citation>
    <scope>NUCLEOTIDE SEQUENCE</scope>
</reference>
<feature type="domain" description="Sulfide dehydrogenase [flavocytochrome c] flavoprotein chain central" evidence="5">
    <location>
        <begin position="151"/>
        <end position="266"/>
    </location>
</feature>
<dbReference type="GO" id="GO:0050660">
    <property type="term" value="F:flavin adenine dinucleotide binding"/>
    <property type="evidence" value="ECO:0007669"/>
    <property type="project" value="InterPro"/>
</dbReference>
<protein>
    <submittedName>
        <fullName evidence="6">Flavocytochrome c:sulfide dehydrogenase</fullName>
    </submittedName>
</protein>
<feature type="non-terminal residue" evidence="6">
    <location>
        <position position="1"/>
    </location>
</feature>
<dbReference type="InterPro" id="IPR036188">
    <property type="entry name" value="FAD/NAD-bd_sf"/>
</dbReference>
<feature type="domain" description="FAD/NAD(P)-binding" evidence="3">
    <location>
        <begin position="20"/>
        <end position="124"/>
    </location>
</feature>
<evidence type="ECO:0000256" key="1">
    <source>
        <dbReference type="ARBA" id="ARBA00022630"/>
    </source>
</evidence>
<feature type="domain" description="Flavocytochrome c sulphide dehydrogenase flavin-binding" evidence="4">
    <location>
        <begin position="341"/>
        <end position="408"/>
    </location>
</feature>
<evidence type="ECO:0000256" key="2">
    <source>
        <dbReference type="ARBA" id="ARBA00022827"/>
    </source>
</evidence>
<dbReference type="EMBL" id="UOFF01000417">
    <property type="protein sequence ID" value="VAW57544.1"/>
    <property type="molecule type" value="Genomic_DNA"/>
</dbReference>
<dbReference type="FunFam" id="3.50.50.60:FF:000234">
    <property type="entry name" value="Flavocytochrome C sulfide dehydrogenase"/>
    <property type="match status" value="1"/>
</dbReference>
<evidence type="ECO:0000313" key="6">
    <source>
        <dbReference type="EMBL" id="VAW57544.1"/>
    </source>
</evidence>
<dbReference type="AlphaFoldDB" id="A0A3B0XN32"/>
<dbReference type="SUPFAM" id="SSF51905">
    <property type="entry name" value="FAD/NAD(P)-binding domain"/>
    <property type="match status" value="2"/>
</dbReference>
<keyword evidence="2" id="KW-0274">FAD</keyword>
<dbReference type="InterPro" id="IPR023753">
    <property type="entry name" value="FAD/NAD-binding_dom"/>
</dbReference>
<dbReference type="InterPro" id="IPR016156">
    <property type="entry name" value="FAD/NAD-linked_Rdtase_dimer_sf"/>
</dbReference>
<sequence length="410" mass="44163">AIAGASSLPFALSAASNTAHIVVVGGGFGGATCVNYLHRFDSNLKITLIEPSKTFITCPFSNKVIAGMEKMSSIQFTYQKLAAQANVNIVHDRVVDIDTTSKKITLANDKPLSYDSVVLSPGVSFKWGQIENNDLASANIFPHAWKAGTQTLLLAKQLQAMPDGGTFIISVPEGDFRAPPAPYERASLAAYYLKKNKPKSKILVLDSQDNYEEKALFQKAWKKLYPDMIEWVAGSKGGKITRIDTKNSQVFAGSTSYKGDVINVIPPQQAGTIAIKAGLTNNNGWCDVSQPSFESTKAKSIYVIGDACVAGDMKKLGHAANSQAKICAAAIVSNLHGIKMPEPVYSSSVYSVLNPKYAISSAEVFRLKGDSITKVSGGPSKLNTSKKNLKREARFAKGWYKSITSDMFLG</sequence>
<dbReference type="PANTHER" id="PTHR43755">
    <property type="match status" value="1"/>
</dbReference>
<dbReference type="Pfam" id="PF21706">
    <property type="entry name" value="FCSD_central"/>
    <property type="match status" value="1"/>
</dbReference>
<dbReference type="InterPro" id="IPR049386">
    <property type="entry name" value="FCSD_central"/>
</dbReference>
<dbReference type="SUPFAM" id="SSF55424">
    <property type="entry name" value="FAD/NAD-linked reductases, dimerisation (C-terminal) domain"/>
    <property type="match status" value="1"/>
</dbReference>
<organism evidence="6">
    <name type="scientific">hydrothermal vent metagenome</name>
    <dbReference type="NCBI Taxonomy" id="652676"/>
    <lineage>
        <taxon>unclassified sequences</taxon>
        <taxon>metagenomes</taxon>
        <taxon>ecological metagenomes</taxon>
    </lineage>
</organism>
<accession>A0A3B0XN32</accession>
<dbReference type="Pfam" id="PF09242">
    <property type="entry name" value="FCSD-flav_bind"/>
    <property type="match status" value="1"/>
</dbReference>
<name>A0A3B0XN32_9ZZZZ</name>
<dbReference type="InterPro" id="IPR037092">
    <property type="entry name" value="FlavoCytC_S_DH_flav-bd_sf"/>
</dbReference>
<dbReference type="InterPro" id="IPR052541">
    <property type="entry name" value="SQRD"/>
</dbReference>
<gene>
    <name evidence="6" type="ORF">MNBD_GAMMA07-1472</name>
</gene>
<dbReference type="Pfam" id="PF07992">
    <property type="entry name" value="Pyr_redox_2"/>
    <property type="match status" value="1"/>
</dbReference>
<dbReference type="Gene3D" id="3.50.50.60">
    <property type="entry name" value="FAD/NAD(P)-binding domain"/>
    <property type="match status" value="2"/>
</dbReference>
<dbReference type="Gene3D" id="3.90.760.10">
    <property type="entry name" value="Flavocytochrome c sulphide dehydrogenase, flavin-binding domain"/>
    <property type="match status" value="1"/>
</dbReference>
<proteinExistence type="predicted"/>
<evidence type="ECO:0000259" key="4">
    <source>
        <dbReference type="Pfam" id="PF09242"/>
    </source>
</evidence>
<evidence type="ECO:0000259" key="3">
    <source>
        <dbReference type="Pfam" id="PF07992"/>
    </source>
</evidence>
<evidence type="ECO:0000259" key="5">
    <source>
        <dbReference type="Pfam" id="PF21706"/>
    </source>
</evidence>
<keyword evidence="1" id="KW-0285">Flavoprotein</keyword>